<dbReference type="InterPro" id="IPR036881">
    <property type="entry name" value="Glyco_hydro_3_C_sf"/>
</dbReference>
<name>A0ABV5YW63_9ACTN</name>
<dbReference type="SMART" id="SM01217">
    <property type="entry name" value="Fn3_like"/>
    <property type="match status" value="1"/>
</dbReference>
<dbReference type="Gene3D" id="3.20.20.300">
    <property type="entry name" value="Glycoside hydrolase, family 3, N-terminal domain"/>
    <property type="match status" value="1"/>
</dbReference>
<evidence type="ECO:0000256" key="2">
    <source>
        <dbReference type="ARBA" id="ARBA00022801"/>
    </source>
</evidence>
<dbReference type="Pfam" id="PF00933">
    <property type="entry name" value="Glyco_hydro_3"/>
    <property type="match status" value="1"/>
</dbReference>
<feature type="domain" description="Fibronectin type III-like" evidence="5">
    <location>
        <begin position="598"/>
        <end position="667"/>
    </location>
</feature>
<dbReference type="InterPro" id="IPR019800">
    <property type="entry name" value="Glyco_hydro_3_AS"/>
</dbReference>
<protein>
    <submittedName>
        <fullName evidence="6">Glycoside hydrolase family 3 C-terminal domain-containing protein</fullName>
    </submittedName>
</protein>
<dbReference type="GO" id="GO:0016787">
    <property type="term" value="F:hydrolase activity"/>
    <property type="evidence" value="ECO:0007669"/>
    <property type="project" value="UniProtKB-KW"/>
</dbReference>
<comment type="similarity">
    <text evidence="1 4">Belongs to the glycosyl hydrolase 3 family.</text>
</comment>
<keyword evidence="3" id="KW-0119">Carbohydrate metabolism</keyword>
<dbReference type="RefSeq" id="WP_378212433.1">
    <property type="nucleotide sequence ID" value="NZ_JBHLZP010000690.1"/>
</dbReference>
<dbReference type="PANTHER" id="PTHR42715">
    <property type="entry name" value="BETA-GLUCOSIDASE"/>
    <property type="match status" value="1"/>
</dbReference>
<evidence type="ECO:0000256" key="1">
    <source>
        <dbReference type="ARBA" id="ARBA00005336"/>
    </source>
</evidence>
<accession>A0ABV5YW63</accession>
<keyword evidence="4" id="KW-0326">Glycosidase</keyword>
<dbReference type="EMBL" id="JBHLZP010000690">
    <property type="protein sequence ID" value="MFB9839337.1"/>
    <property type="molecule type" value="Genomic_DNA"/>
</dbReference>
<dbReference type="PRINTS" id="PR00133">
    <property type="entry name" value="GLHYDRLASE3"/>
</dbReference>
<dbReference type="InterPro" id="IPR026891">
    <property type="entry name" value="Fn3-like"/>
</dbReference>
<dbReference type="Pfam" id="PF01915">
    <property type="entry name" value="Glyco_hydro_3_C"/>
    <property type="match status" value="1"/>
</dbReference>
<dbReference type="InterPro" id="IPR002772">
    <property type="entry name" value="Glyco_hydro_3_C"/>
</dbReference>
<keyword evidence="7" id="KW-1185">Reference proteome</keyword>
<evidence type="ECO:0000259" key="5">
    <source>
        <dbReference type="SMART" id="SM01217"/>
    </source>
</evidence>
<dbReference type="PROSITE" id="PS00775">
    <property type="entry name" value="GLYCOSYL_HYDROL_F3"/>
    <property type="match status" value="1"/>
</dbReference>
<evidence type="ECO:0000313" key="6">
    <source>
        <dbReference type="EMBL" id="MFB9839337.1"/>
    </source>
</evidence>
<dbReference type="PANTHER" id="PTHR42715:SF10">
    <property type="entry name" value="BETA-GLUCOSIDASE"/>
    <property type="match status" value="1"/>
</dbReference>
<dbReference type="InterPro" id="IPR001764">
    <property type="entry name" value="Glyco_hydro_3_N"/>
</dbReference>
<organism evidence="6 7">
    <name type="scientific">Actinoallomurus acaciae</name>
    <dbReference type="NCBI Taxonomy" id="502577"/>
    <lineage>
        <taxon>Bacteria</taxon>
        <taxon>Bacillati</taxon>
        <taxon>Actinomycetota</taxon>
        <taxon>Actinomycetes</taxon>
        <taxon>Streptosporangiales</taxon>
        <taxon>Thermomonosporaceae</taxon>
        <taxon>Actinoallomurus</taxon>
    </lineage>
</organism>
<proteinExistence type="inferred from homology"/>
<evidence type="ECO:0000256" key="4">
    <source>
        <dbReference type="RuleBase" id="RU361161"/>
    </source>
</evidence>
<keyword evidence="2 4" id="KW-0378">Hydrolase</keyword>
<comment type="caution">
    <text evidence="6">The sequence shown here is derived from an EMBL/GenBank/DDBJ whole genome shotgun (WGS) entry which is preliminary data.</text>
</comment>
<dbReference type="SUPFAM" id="SSF51445">
    <property type="entry name" value="(Trans)glycosidases"/>
    <property type="match status" value="1"/>
</dbReference>
<dbReference type="InterPro" id="IPR050288">
    <property type="entry name" value="Cellulose_deg_GH3"/>
</dbReference>
<gene>
    <name evidence="6" type="ORF">ACFFNX_45065</name>
</gene>
<sequence length="763" mass="81063">MSDTFDTATVLADLTTAEKASLCLGSSFWNTRAIDRLGVPAITMSDGPHGLRRQSARADHVGAGGSIPATCFPTASALGSTWNAELVRAVGEALGEEARALGVSILLGPGINIKRSPLCGRNFEYFAEDPHVSGVLGAAWVDGVQSRGVGASLKHYAVNNQETDRLRVSAEVDERTLREIYLAGFERVVREASPWTVMCSYNKVNGEYASQHRGLLTTILREEWGFEGVVVSDWGAVHDRVAALAAGLDLEMPPKLGMSDAEIVAAVTDGRLDLADLDRAARRVLELVRRAVGSGGAPDGGFDVAGHHELARRAAREGAVLLRNDAGLLPLAAAPGRRYALVGELARTPQFQGTGSSRVNPTRLENILDELRRLLPGDARLDFAAGYRLEPEHDEETDAALLEQARTAARGADAAIVVLGLLPGDESEGYDRTHLQLPAPQIESLRAVAEECRDVVAVLVDGSVVDVSTVEPHAGAILECRLGGQAAGGAIADLLLGLAAPSGRLAETIPVRLQDVPSHLNFPGEEGSVRYGEGVFVGYRGFDATDRPVAYPFGHGLTYTTFGYDDLAVAVHGSADDGTLTVEVGLTVTNTGPRVGQEVVQVYVGDRAAPVHRPPHELRAFAKVSLRPGESQPVTFALGARDFAYWSTGHGWTVAPGTHTIHVGASSRDLRLTVDVELAATPRRVPLTLMSTLDEWIADPVAGAALREAVGNDDQGRPRGVFADAAVARTIGNFPVSSLAVFPNVGFDHATLQDIMERVRISR</sequence>
<dbReference type="InterPro" id="IPR017853">
    <property type="entry name" value="GH"/>
</dbReference>
<dbReference type="InterPro" id="IPR013783">
    <property type="entry name" value="Ig-like_fold"/>
</dbReference>
<dbReference type="Pfam" id="PF14310">
    <property type="entry name" value="Fn3-like"/>
    <property type="match status" value="1"/>
</dbReference>
<reference evidence="6 7" key="1">
    <citation type="submission" date="2024-09" db="EMBL/GenBank/DDBJ databases">
        <authorList>
            <person name="Sun Q."/>
            <person name="Mori K."/>
        </authorList>
    </citation>
    <scope>NUCLEOTIDE SEQUENCE [LARGE SCALE GENOMIC DNA]</scope>
    <source>
        <strain evidence="6 7">TBRC 0563</strain>
    </source>
</reference>
<dbReference type="Proteomes" id="UP001589627">
    <property type="component" value="Unassembled WGS sequence"/>
</dbReference>
<dbReference type="SUPFAM" id="SSF52279">
    <property type="entry name" value="Beta-D-glucan exohydrolase, C-terminal domain"/>
    <property type="match status" value="1"/>
</dbReference>
<dbReference type="Gene3D" id="2.60.40.10">
    <property type="entry name" value="Immunoglobulins"/>
    <property type="match status" value="1"/>
</dbReference>
<dbReference type="InterPro" id="IPR036962">
    <property type="entry name" value="Glyco_hydro_3_N_sf"/>
</dbReference>
<dbReference type="Gene3D" id="3.40.50.1700">
    <property type="entry name" value="Glycoside hydrolase family 3 C-terminal domain"/>
    <property type="match status" value="1"/>
</dbReference>
<evidence type="ECO:0000256" key="3">
    <source>
        <dbReference type="ARBA" id="ARBA00023277"/>
    </source>
</evidence>
<evidence type="ECO:0000313" key="7">
    <source>
        <dbReference type="Proteomes" id="UP001589627"/>
    </source>
</evidence>